<dbReference type="PANTHER" id="PTHR48100:SF1">
    <property type="entry name" value="HISTIDINE PHOSPHATASE FAMILY PROTEIN-RELATED"/>
    <property type="match status" value="1"/>
</dbReference>
<dbReference type="Gene3D" id="3.40.50.1240">
    <property type="entry name" value="Phosphoglycerate mutase-like"/>
    <property type="match status" value="1"/>
</dbReference>
<dbReference type="GO" id="GO:0016791">
    <property type="term" value="F:phosphatase activity"/>
    <property type="evidence" value="ECO:0007669"/>
    <property type="project" value="TreeGrafter"/>
</dbReference>
<dbReference type="GO" id="GO:0005737">
    <property type="term" value="C:cytoplasm"/>
    <property type="evidence" value="ECO:0007669"/>
    <property type="project" value="TreeGrafter"/>
</dbReference>
<keyword evidence="1" id="KW-0324">Glycolysis</keyword>
<feature type="active site" description="Tele-phosphohistidine intermediate" evidence="3">
    <location>
        <position position="26"/>
    </location>
</feature>
<gene>
    <name evidence="5" type="ORF">EJ104_00400</name>
</gene>
<dbReference type="InterPro" id="IPR013078">
    <property type="entry name" value="His_Pase_superF_clade-1"/>
</dbReference>
<evidence type="ECO:0000256" key="4">
    <source>
        <dbReference type="PIRSR" id="PIRSR613078-2"/>
    </source>
</evidence>
<comment type="caution">
    <text evidence="5">The sequence shown here is derived from an EMBL/GenBank/DDBJ whole genome shotgun (WGS) entry which is preliminary data.</text>
</comment>
<dbReference type="AlphaFoldDB" id="A0A431W6E1"/>
<feature type="active site" description="Proton donor/acceptor" evidence="3">
    <location>
        <position position="101"/>
    </location>
</feature>
<name>A0A431W6E1_9DEIO</name>
<dbReference type="CDD" id="cd07067">
    <property type="entry name" value="HP_PGM_like"/>
    <property type="match status" value="1"/>
</dbReference>
<dbReference type="Pfam" id="PF00300">
    <property type="entry name" value="His_Phos_1"/>
    <property type="match status" value="1"/>
</dbReference>
<feature type="binding site" evidence="4">
    <location>
        <position position="75"/>
    </location>
    <ligand>
        <name>substrate</name>
    </ligand>
</feature>
<dbReference type="EMBL" id="RXPE01000001">
    <property type="protein sequence ID" value="RTR30960.1"/>
    <property type="molecule type" value="Genomic_DNA"/>
</dbReference>
<dbReference type="Proteomes" id="UP000277766">
    <property type="component" value="Unassembled WGS sequence"/>
</dbReference>
<dbReference type="PROSITE" id="PS00175">
    <property type="entry name" value="PG_MUTASE"/>
    <property type="match status" value="1"/>
</dbReference>
<evidence type="ECO:0000256" key="1">
    <source>
        <dbReference type="ARBA" id="ARBA00023152"/>
    </source>
</evidence>
<dbReference type="InterPro" id="IPR050275">
    <property type="entry name" value="PGM_Phosphatase"/>
</dbReference>
<dbReference type="OrthoDB" id="9781415at2"/>
<keyword evidence="6" id="KW-1185">Reference proteome</keyword>
<feature type="binding site" evidence="4">
    <location>
        <begin position="25"/>
        <end position="32"/>
    </location>
    <ligand>
        <name>substrate</name>
    </ligand>
</feature>
<dbReference type="SUPFAM" id="SSF53254">
    <property type="entry name" value="Phosphoglycerate mutase-like"/>
    <property type="match status" value="1"/>
</dbReference>
<accession>A0A431W6E1</accession>
<dbReference type="InterPro" id="IPR029033">
    <property type="entry name" value="His_PPase_superfam"/>
</dbReference>
<keyword evidence="2" id="KW-0413">Isomerase</keyword>
<dbReference type="SMART" id="SM00855">
    <property type="entry name" value="PGAM"/>
    <property type="match status" value="1"/>
</dbReference>
<organism evidence="5 6">
    <name type="scientific">Deinococcus radiophilus</name>
    <dbReference type="NCBI Taxonomy" id="32062"/>
    <lineage>
        <taxon>Bacteria</taxon>
        <taxon>Thermotogati</taxon>
        <taxon>Deinococcota</taxon>
        <taxon>Deinococci</taxon>
        <taxon>Deinococcales</taxon>
        <taxon>Deinococcaceae</taxon>
        <taxon>Deinococcus</taxon>
    </lineage>
</organism>
<evidence type="ECO:0000313" key="6">
    <source>
        <dbReference type="Proteomes" id="UP000277766"/>
    </source>
</evidence>
<proteinExistence type="predicted"/>
<protein>
    <submittedName>
        <fullName evidence="5">Histidine phosphatase family protein</fullName>
    </submittedName>
</protein>
<sequence>MPHRRAPFGFQLPDREQATEMWVVRHGESSWNASGRYQGQTDVPLSQLGRLQVVTLAARLTGQQFDAVYSSDLERSHATAAAVAERLAGHPEVRLDPGLREIDVGKLAGLTAKVIQERYPDYLQALSEDSWATQRPGGESMQDLYIRSSKTFHELRERHPGGRILVFTHGGLVRVAVGLALGEDAGRQAWSRLSVTNSSITRIILGHERGTLLGFNDDAHLEDLLAATESDDVVGQVP</sequence>
<evidence type="ECO:0000256" key="3">
    <source>
        <dbReference type="PIRSR" id="PIRSR613078-1"/>
    </source>
</evidence>
<reference evidence="5 6" key="1">
    <citation type="submission" date="2018-12" db="EMBL/GenBank/DDBJ databases">
        <title>Deinococcus radiophilus ATCC 27603 genome sequencing and assembly.</title>
        <authorList>
            <person name="Maclea K.S."/>
            <person name="Maynard C.R."/>
        </authorList>
    </citation>
    <scope>NUCLEOTIDE SEQUENCE [LARGE SCALE GENOMIC DNA]</scope>
    <source>
        <strain evidence="5 6">ATCC 27603</strain>
    </source>
</reference>
<dbReference type="RefSeq" id="WP_126350987.1">
    <property type="nucleotide sequence ID" value="NZ_CP086380.1"/>
</dbReference>
<evidence type="ECO:0000256" key="2">
    <source>
        <dbReference type="ARBA" id="ARBA00023235"/>
    </source>
</evidence>
<dbReference type="PANTHER" id="PTHR48100">
    <property type="entry name" value="BROAD-SPECIFICITY PHOSPHATASE YOR283W-RELATED"/>
    <property type="match status" value="1"/>
</dbReference>
<dbReference type="InterPro" id="IPR001345">
    <property type="entry name" value="PG/BPGM_mutase_AS"/>
</dbReference>
<evidence type="ECO:0000313" key="5">
    <source>
        <dbReference type="EMBL" id="RTR30960.1"/>
    </source>
</evidence>